<dbReference type="RefSeq" id="XP_024344807.1">
    <property type="nucleotide sequence ID" value="XM_024483950.1"/>
</dbReference>
<proteinExistence type="predicted"/>
<evidence type="ECO:0000313" key="2">
    <source>
        <dbReference type="EMBL" id="OSX68013.1"/>
    </source>
</evidence>
<accession>A0A1X6NI16</accession>
<dbReference type="Gene3D" id="1.20.1280.50">
    <property type="match status" value="1"/>
</dbReference>
<dbReference type="AlphaFoldDB" id="A0A1X6NI16"/>
<sequence>MADIRFTCSDAASLLAKLRNSCREWSLTDLDRIEDELLHTISDVRVSINAQRPVNRLPVEILSEIFHQVLPPFQLASYLKSLSPQSFLVWDPFFDFKDTDALLPLTHVCRWWRDVALDTPTLWTTLFGSSHSAAIDEYRLRSKSAPLKVLNVENKHLDVQQLWRTDGQRIQSLASKTGCDPGLHMSYAQGLHALVARGCLLQGDVSNLKALTLWAVDWHLPSTPINLTHLFLAKRRLRVVDLFRILSIAPRLEDLGLYRISAEEAFDPHGDIPAVALQHLRRLAIHYPDRNIVSGLFSHVGLPARLAVNFENCEVSDLRWLVPLTQNDVKFVCISALKSSVIAAGPSKAVRFSGKRDSSTGAQWIAALLSYFQSEDIWIANTYKKDEFDEAIIKHTPWVETLHLGFIDFTTMVKILEKNPAYWPRLTKVALSHAHDISGMLKLAETRYRMGRPLKEFECHERPSIFHEEYSQDLKKIRHYVSVVRLIKDYAIALPLPDVCTDGVPSPWFQWPKRLVSDICDNLDVSMQRLREVSEVIHVSTGSKLRHWVNSTDSTLRLVIAFSHVCMWSIFTEFELALPDYTDDRKRGV</sequence>
<evidence type="ECO:0000259" key="1">
    <source>
        <dbReference type="Pfam" id="PF12937"/>
    </source>
</evidence>
<evidence type="ECO:0000313" key="3">
    <source>
        <dbReference type="Proteomes" id="UP000194127"/>
    </source>
</evidence>
<dbReference type="Pfam" id="PF12937">
    <property type="entry name" value="F-box-like"/>
    <property type="match status" value="1"/>
</dbReference>
<feature type="domain" description="F-box" evidence="1">
    <location>
        <begin position="55"/>
        <end position="127"/>
    </location>
</feature>
<reference evidence="2 3" key="1">
    <citation type="submission" date="2017-04" db="EMBL/GenBank/DDBJ databases">
        <title>Genome Sequence of the Model Brown-Rot Fungus Postia placenta SB12.</title>
        <authorList>
            <consortium name="DOE Joint Genome Institute"/>
            <person name="Gaskell J."/>
            <person name="Kersten P."/>
            <person name="Larrondo L.F."/>
            <person name="Canessa P."/>
            <person name="Martinez D."/>
            <person name="Hibbett D."/>
            <person name="Schmoll M."/>
            <person name="Kubicek C.P."/>
            <person name="Martinez A.T."/>
            <person name="Yadav J."/>
            <person name="Master E."/>
            <person name="Magnuson J.K."/>
            <person name="James T."/>
            <person name="Yaver D."/>
            <person name="Berka R."/>
            <person name="Labutti K."/>
            <person name="Lipzen A."/>
            <person name="Aerts A."/>
            <person name="Barry K."/>
            <person name="Henrissat B."/>
            <person name="Blanchette R."/>
            <person name="Grigoriev I."/>
            <person name="Cullen D."/>
        </authorList>
    </citation>
    <scope>NUCLEOTIDE SEQUENCE [LARGE SCALE GENOMIC DNA]</scope>
    <source>
        <strain evidence="2 3">MAD-698-R-SB12</strain>
    </source>
</reference>
<gene>
    <name evidence="2" type="ORF">POSPLADRAFT_1130408</name>
</gene>
<dbReference type="GeneID" id="36328899"/>
<dbReference type="OrthoDB" id="3353710at2759"/>
<dbReference type="EMBL" id="KZ110591">
    <property type="protein sequence ID" value="OSX68013.1"/>
    <property type="molecule type" value="Genomic_DNA"/>
</dbReference>
<dbReference type="Proteomes" id="UP000194127">
    <property type="component" value="Unassembled WGS sequence"/>
</dbReference>
<keyword evidence="3" id="KW-1185">Reference proteome</keyword>
<dbReference type="InterPro" id="IPR001810">
    <property type="entry name" value="F-box_dom"/>
</dbReference>
<name>A0A1X6NI16_9APHY</name>
<organism evidence="2 3">
    <name type="scientific">Postia placenta MAD-698-R-SB12</name>
    <dbReference type="NCBI Taxonomy" id="670580"/>
    <lineage>
        <taxon>Eukaryota</taxon>
        <taxon>Fungi</taxon>
        <taxon>Dikarya</taxon>
        <taxon>Basidiomycota</taxon>
        <taxon>Agaricomycotina</taxon>
        <taxon>Agaricomycetes</taxon>
        <taxon>Polyporales</taxon>
        <taxon>Adustoporiaceae</taxon>
        <taxon>Rhodonia</taxon>
    </lineage>
</organism>
<protein>
    <recommendedName>
        <fullName evidence="1">F-box domain-containing protein</fullName>
    </recommendedName>
</protein>